<evidence type="ECO:0000256" key="4">
    <source>
        <dbReference type="PIRSR" id="PIRSR600760-2"/>
    </source>
</evidence>
<comment type="cofactor">
    <cofactor evidence="4">
        <name>Mg(2+)</name>
        <dbReference type="ChEBI" id="CHEBI:18420"/>
    </cofactor>
</comment>
<gene>
    <name evidence="5" type="ORF">KG104_05520</name>
</gene>
<evidence type="ECO:0000256" key="2">
    <source>
        <dbReference type="ARBA" id="ARBA00022801"/>
    </source>
</evidence>
<evidence type="ECO:0000256" key="1">
    <source>
        <dbReference type="ARBA" id="ARBA00022723"/>
    </source>
</evidence>
<dbReference type="AlphaFoldDB" id="A0A975S7H1"/>
<dbReference type="Gene3D" id="3.40.190.80">
    <property type="match status" value="1"/>
</dbReference>
<reference evidence="5" key="1">
    <citation type="submission" date="2021-06" db="EMBL/GenBank/DDBJ databases">
        <title>Novel species in genus Arthrobacter.</title>
        <authorList>
            <person name="Zhang G."/>
        </authorList>
    </citation>
    <scope>NUCLEOTIDE SEQUENCE</scope>
    <source>
        <strain evidence="5">Zg-ZUI122</strain>
    </source>
</reference>
<dbReference type="SUPFAM" id="SSF56655">
    <property type="entry name" value="Carbohydrate phosphatase"/>
    <property type="match status" value="1"/>
</dbReference>
<dbReference type="InterPro" id="IPR000760">
    <property type="entry name" value="Inositol_monophosphatase-like"/>
</dbReference>
<dbReference type="PANTHER" id="PTHR20854:SF4">
    <property type="entry name" value="INOSITOL-1-MONOPHOSPHATASE-RELATED"/>
    <property type="match status" value="1"/>
</dbReference>
<protein>
    <submittedName>
        <fullName evidence="5">Inositol monophosphatase</fullName>
    </submittedName>
</protein>
<dbReference type="KEGG" id="asun:KG104_05520"/>
<dbReference type="InterPro" id="IPR020583">
    <property type="entry name" value="Inositol_monoP_metal-BS"/>
</dbReference>
<keyword evidence="3 4" id="KW-0460">Magnesium</keyword>
<dbReference type="PANTHER" id="PTHR20854">
    <property type="entry name" value="INOSITOL MONOPHOSPHATASE"/>
    <property type="match status" value="1"/>
</dbReference>
<dbReference type="GO" id="GO:0046872">
    <property type="term" value="F:metal ion binding"/>
    <property type="evidence" value="ECO:0007669"/>
    <property type="project" value="UniProtKB-KW"/>
</dbReference>
<dbReference type="GO" id="GO:0007165">
    <property type="term" value="P:signal transduction"/>
    <property type="evidence" value="ECO:0007669"/>
    <property type="project" value="TreeGrafter"/>
</dbReference>
<feature type="binding site" evidence="4">
    <location>
        <position position="230"/>
    </location>
    <ligand>
        <name>Mg(2+)</name>
        <dbReference type="ChEBI" id="CHEBI:18420"/>
        <label>1</label>
        <note>catalytic</note>
    </ligand>
</feature>
<dbReference type="GO" id="GO:0008934">
    <property type="term" value="F:inositol monophosphate 1-phosphatase activity"/>
    <property type="evidence" value="ECO:0007669"/>
    <property type="project" value="TreeGrafter"/>
</dbReference>
<keyword evidence="6" id="KW-1185">Reference proteome</keyword>
<evidence type="ECO:0000313" key="6">
    <source>
        <dbReference type="Proteomes" id="UP000680588"/>
    </source>
</evidence>
<dbReference type="RefSeq" id="WP_207347515.1">
    <property type="nucleotide sequence ID" value="NZ_CP076456.1"/>
</dbReference>
<evidence type="ECO:0000313" key="5">
    <source>
        <dbReference type="EMBL" id="QWQ37219.1"/>
    </source>
</evidence>
<keyword evidence="2" id="KW-0378">Hydrolase</keyword>
<organism evidence="5 6">
    <name type="scientific">Arthrobacter sunyaminii</name>
    <dbReference type="NCBI Taxonomy" id="2816859"/>
    <lineage>
        <taxon>Bacteria</taxon>
        <taxon>Bacillati</taxon>
        <taxon>Actinomycetota</taxon>
        <taxon>Actinomycetes</taxon>
        <taxon>Micrococcales</taxon>
        <taxon>Micrococcaceae</taxon>
        <taxon>Arthrobacter</taxon>
    </lineage>
</organism>
<accession>A0A975S7H1</accession>
<name>A0A975S7H1_9MICC</name>
<dbReference type="Proteomes" id="UP000680588">
    <property type="component" value="Chromosome"/>
</dbReference>
<feature type="binding site" evidence="4">
    <location>
        <position position="102"/>
    </location>
    <ligand>
        <name>Mg(2+)</name>
        <dbReference type="ChEBI" id="CHEBI:18420"/>
        <label>1</label>
        <note>catalytic</note>
    </ligand>
</feature>
<dbReference type="Pfam" id="PF00459">
    <property type="entry name" value="Inositol_P"/>
    <property type="match status" value="1"/>
</dbReference>
<feature type="binding site" evidence="4">
    <location>
        <position position="101"/>
    </location>
    <ligand>
        <name>Mg(2+)</name>
        <dbReference type="ChEBI" id="CHEBI:18420"/>
        <label>1</label>
        <note>catalytic</note>
    </ligand>
</feature>
<dbReference type="PRINTS" id="PR00377">
    <property type="entry name" value="IMPHPHTASES"/>
</dbReference>
<dbReference type="GO" id="GO:0006020">
    <property type="term" value="P:inositol metabolic process"/>
    <property type="evidence" value="ECO:0007669"/>
    <property type="project" value="TreeGrafter"/>
</dbReference>
<proteinExistence type="predicted"/>
<evidence type="ECO:0000256" key="3">
    <source>
        <dbReference type="ARBA" id="ARBA00022842"/>
    </source>
</evidence>
<dbReference type="PROSITE" id="PS00629">
    <property type="entry name" value="IMP_1"/>
    <property type="match status" value="1"/>
</dbReference>
<feature type="binding site" evidence="4">
    <location>
        <position position="81"/>
    </location>
    <ligand>
        <name>Mg(2+)</name>
        <dbReference type="ChEBI" id="CHEBI:18420"/>
        <label>1</label>
        <note>catalytic</note>
    </ligand>
</feature>
<dbReference type="EMBL" id="CP076456">
    <property type="protein sequence ID" value="QWQ37219.1"/>
    <property type="molecule type" value="Genomic_DNA"/>
</dbReference>
<sequence length="270" mass="28118">MTPPLPDRAAVPGDDPLELLDVAREAAAAGAAVLARRTADGLNAVNKSAAGDWVTEFDTAAERAVREVLARRRPQDAVTGEELDASVPDNASGIRWSIDPLDGTTNFIRNIVYYATSVAAVNDDGVWLAGVVHAPALVRVYSAARGHGAWLAEHGSVRRLTGPDPERVGKLLGTGFSYDGGVRDEQYAALAELAAGYADVRRLGSAALDLCMVADGTLDAYLERGLNEYDYAAGALIAEEAGVPVRRPGTPGSDAERLQAVTAAGAAVVA</sequence>
<feature type="binding site" evidence="4">
    <location>
        <position position="99"/>
    </location>
    <ligand>
        <name>Mg(2+)</name>
        <dbReference type="ChEBI" id="CHEBI:18420"/>
        <label>1</label>
        <note>catalytic</note>
    </ligand>
</feature>
<dbReference type="Gene3D" id="3.30.540.10">
    <property type="entry name" value="Fructose-1,6-Bisphosphatase, subunit A, domain 1"/>
    <property type="match status" value="1"/>
</dbReference>
<keyword evidence="1 4" id="KW-0479">Metal-binding</keyword>